<evidence type="ECO:0000313" key="1">
    <source>
        <dbReference type="EMBL" id="CAH2253087.1"/>
    </source>
</evidence>
<sequence>MERASPWTTSTYKEEFQWRLQEALAQDHSPASKQSDLDRRDAIRKELWYEAFEEVRV</sequence>
<dbReference type="Proteomes" id="UP001295444">
    <property type="component" value="Chromosome 02"/>
</dbReference>
<dbReference type="AlphaFoldDB" id="A0AAD1RG57"/>
<protein>
    <submittedName>
        <fullName evidence="1">Uncharacterized protein</fullName>
    </submittedName>
</protein>
<evidence type="ECO:0000313" key="2">
    <source>
        <dbReference type="Proteomes" id="UP001295444"/>
    </source>
</evidence>
<reference evidence="1" key="1">
    <citation type="submission" date="2022-03" db="EMBL/GenBank/DDBJ databases">
        <authorList>
            <person name="Alioto T."/>
            <person name="Alioto T."/>
            <person name="Gomez Garrido J."/>
        </authorList>
    </citation>
    <scope>NUCLEOTIDE SEQUENCE</scope>
</reference>
<gene>
    <name evidence="1" type="ORF">PECUL_23A008736</name>
</gene>
<dbReference type="EMBL" id="OW240913">
    <property type="protein sequence ID" value="CAH2253087.1"/>
    <property type="molecule type" value="Genomic_DNA"/>
</dbReference>
<organism evidence="1 2">
    <name type="scientific">Pelobates cultripes</name>
    <name type="common">Western spadefoot toad</name>
    <dbReference type="NCBI Taxonomy" id="61616"/>
    <lineage>
        <taxon>Eukaryota</taxon>
        <taxon>Metazoa</taxon>
        <taxon>Chordata</taxon>
        <taxon>Craniata</taxon>
        <taxon>Vertebrata</taxon>
        <taxon>Euteleostomi</taxon>
        <taxon>Amphibia</taxon>
        <taxon>Batrachia</taxon>
        <taxon>Anura</taxon>
        <taxon>Pelobatoidea</taxon>
        <taxon>Pelobatidae</taxon>
        <taxon>Pelobates</taxon>
    </lineage>
</organism>
<name>A0AAD1RG57_PELCU</name>
<accession>A0AAD1RG57</accession>
<keyword evidence="2" id="KW-1185">Reference proteome</keyword>
<proteinExistence type="predicted"/>